<sequence length="84" mass="9428">MRALAGLIGIGNGLIPPSRRPAAAADIRGYRTDPLAIMTWWRWSGELRFDSNPAWWIMLSGVFGNDGIARWAERRDRAQTEESA</sequence>
<organism evidence="1 2">
    <name type="scientific">Sphingomonas hankookensis</name>
    <dbReference type="NCBI Taxonomy" id="563996"/>
    <lineage>
        <taxon>Bacteria</taxon>
        <taxon>Pseudomonadati</taxon>
        <taxon>Pseudomonadota</taxon>
        <taxon>Alphaproteobacteria</taxon>
        <taxon>Sphingomonadales</taxon>
        <taxon>Sphingomonadaceae</taxon>
        <taxon>Sphingomonas</taxon>
    </lineage>
</organism>
<dbReference type="EMBL" id="LQQO01000005">
    <property type="protein sequence ID" value="KZE17777.1"/>
    <property type="molecule type" value="Genomic_DNA"/>
</dbReference>
<dbReference type="Proteomes" id="UP000076609">
    <property type="component" value="Unassembled WGS sequence"/>
</dbReference>
<comment type="caution">
    <text evidence="1">The sequence shown here is derived from an EMBL/GenBank/DDBJ whole genome shotgun (WGS) entry which is preliminary data.</text>
</comment>
<evidence type="ECO:0000313" key="1">
    <source>
        <dbReference type="EMBL" id="KZE17777.1"/>
    </source>
</evidence>
<proteinExistence type="predicted"/>
<name>A0ABR5YFT7_9SPHN</name>
<keyword evidence="2" id="KW-1185">Reference proteome</keyword>
<gene>
    <name evidence="1" type="ORF">AVT10_10705</name>
</gene>
<protein>
    <submittedName>
        <fullName evidence="1">Uncharacterized protein</fullName>
    </submittedName>
</protein>
<reference evidence="2" key="1">
    <citation type="submission" date="2016-01" db="EMBL/GenBank/DDBJ databases">
        <title>Draft genome of Chromobacterium sp. F49.</title>
        <authorList>
            <person name="Hong K.W."/>
        </authorList>
    </citation>
    <scope>NUCLEOTIDE SEQUENCE [LARGE SCALE GENOMIC DNA]</scope>
    <source>
        <strain evidence="2">CN3</strain>
    </source>
</reference>
<evidence type="ECO:0000313" key="2">
    <source>
        <dbReference type="Proteomes" id="UP000076609"/>
    </source>
</evidence>
<accession>A0ABR5YFT7</accession>